<accession>A0A9X1F6K8</accession>
<evidence type="ECO:0000256" key="2">
    <source>
        <dbReference type="SAM" id="SignalP"/>
    </source>
</evidence>
<name>A0A9X1F6K8_9FLAO</name>
<dbReference type="Pfam" id="PF18962">
    <property type="entry name" value="Por_Secre_tail"/>
    <property type="match status" value="1"/>
</dbReference>
<evidence type="ECO:0000256" key="1">
    <source>
        <dbReference type="ARBA" id="ARBA00022729"/>
    </source>
</evidence>
<dbReference type="Pfam" id="PF13517">
    <property type="entry name" value="FG-GAP_3"/>
    <property type="match status" value="3"/>
</dbReference>
<dbReference type="Proteomes" id="UP001138894">
    <property type="component" value="Unassembled WGS sequence"/>
</dbReference>
<dbReference type="PANTHER" id="PTHR44103:SF1">
    <property type="entry name" value="PROPROTEIN CONVERTASE P"/>
    <property type="match status" value="1"/>
</dbReference>
<evidence type="ECO:0000313" key="4">
    <source>
        <dbReference type="EMBL" id="MBV7268199.1"/>
    </source>
</evidence>
<dbReference type="InterPro" id="IPR026444">
    <property type="entry name" value="Secre_tail"/>
</dbReference>
<gene>
    <name evidence="4" type="ORF">KCG49_03215</name>
</gene>
<dbReference type="RefSeq" id="WP_218544741.1">
    <property type="nucleotide sequence ID" value="NZ_JAGSPD010000002.1"/>
</dbReference>
<dbReference type="InterPro" id="IPR013517">
    <property type="entry name" value="FG-GAP"/>
</dbReference>
<dbReference type="NCBIfam" id="TIGR04183">
    <property type="entry name" value="Por_Secre_tail"/>
    <property type="match status" value="1"/>
</dbReference>
<dbReference type="AlphaFoldDB" id="A0A9X1F6K8"/>
<organism evidence="4 5">
    <name type="scientific">Winogradskyella luteola</name>
    <dbReference type="NCBI Taxonomy" id="2828330"/>
    <lineage>
        <taxon>Bacteria</taxon>
        <taxon>Pseudomonadati</taxon>
        <taxon>Bacteroidota</taxon>
        <taxon>Flavobacteriia</taxon>
        <taxon>Flavobacteriales</taxon>
        <taxon>Flavobacteriaceae</taxon>
        <taxon>Winogradskyella</taxon>
    </lineage>
</organism>
<feature type="domain" description="Secretion system C-terminal sorting" evidence="3">
    <location>
        <begin position="410"/>
        <end position="470"/>
    </location>
</feature>
<reference evidence="4" key="1">
    <citation type="submission" date="2021-04" db="EMBL/GenBank/DDBJ databases">
        <authorList>
            <person name="Pira H."/>
            <person name="Risdian C."/>
            <person name="Wink J."/>
        </authorList>
    </citation>
    <scope>NUCLEOTIDE SEQUENCE</scope>
    <source>
        <strain evidence="4">WHY3</strain>
    </source>
</reference>
<evidence type="ECO:0000313" key="5">
    <source>
        <dbReference type="Proteomes" id="UP001138894"/>
    </source>
</evidence>
<comment type="caution">
    <text evidence="4">The sequence shown here is derived from an EMBL/GenBank/DDBJ whole genome shotgun (WGS) entry which is preliminary data.</text>
</comment>
<proteinExistence type="predicted"/>
<keyword evidence="5" id="KW-1185">Reference proteome</keyword>
<evidence type="ECO:0000259" key="3">
    <source>
        <dbReference type="Pfam" id="PF18962"/>
    </source>
</evidence>
<dbReference type="PANTHER" id="PTHR44103">
    <property type="entry name" value="PROPROTEIN CONVERTASE P"/>
    <property type="match status" value="1"/>
</dbReference>
<dbReference type="EMBL" id="JAGSPD010000002">
    <property type="protein sequence ID" value="MBV7268199.1"/>
    <property type="molecule type" value="Genomic_DNA"/>
</dbReference>
<feature type="signal peptide" evidence="2">
    <location>
        <begin position="1"/>
        <end position="20"/>
    </location>
</feature>
<sequence length="477" mass="50951">MKRTLLILLLIIYTTATVKSQTVWSAKNTVDADTGNNPYTIASGLIDGDSNLDILVGTDEDNIIVWYKGNGDGTFVKQTAVANTIVNVVGLKLIDLNTDGDLDILAVGFGNYAAGYGQNSKLVWFENDGNGTFGAEQLITDVYDGMSGVFAGTIDGDATIDIAVTSLVGSEVIWFPNNGSGVFGSAVSIDLTLNSPAVINMKDIDSDGDLDAVIATANYATDVIEIFRNNLVPSGTATFTKDATSVATGKKGIFNATFEDLDGDSNLDILATEVSCGAFCGNTPGNLFWYEDNGSGFTETTFTTTITNPSVAQFIDIDEDGVNDIILSSGTSGGGNDLVWFKNNGSGSFDGETVIDATQSQAFVYSVNDFDDDGDMDIASCAYNEDDLNYFENLFETLDVDNLDFSSIKIFPNPTKDVLNFEGFTSSTIKVSIFDLQGKRILKQSHNTDELLDVSGLANGLYTININSTFASKFIKE</sequence>
<protein>
    <submittedName>
        <fullName evidence="4">T9SS type A sorting domain-containing protein</fullName>
    </submittedName>
</protein>
<keyword evidence="1 2" id="KW-0732">Signal</keyword>
<feature type="chain" id="PRO_5040976347" evidence="2">
    <location>
        <begin position="21"/>
        <end position="477"/>
    </location>
</feature>